<protein>
    <recommendedName>
        <fullName evidence="3">Protein tyrosine phosphatase</fullName>
    </recommendedName>
</protein>
<dbReference type="SUPFAM" id="SSF52799">
    <property type="entry name" value="(Phosphotyrosine protein) phosphatases II"/>
    <property type="match status" value="1"/>
</dbReference>
<organism evidence="1 2">
    <name type="scientific">Pseudooceanicola nanhaiensis</name>
    <dbReference type="NCBI Taxonomy" id="375761"/>
    <lineage>
        <taxon>Bacteria</taxon>
        <taxon>Pseudomonadati</taxon>
        <taxon>Pseudomonadota</taxon>
        <taxon>Alphaproteobacteria</taxon>
        <taxon>Rhodobacterales</taxon>
        <taxon>Paracoccaceae</taxon>
        <taxon>Pseudooceanicola</taxon>
    </lineage>
</organism>
<keyword evidence="2" id="KW-1185">Reference proteome</keyword>
<name>A0A917WKF0_9RHOB</name>
<dbReference type="Proteomes" id="UP000649829">
    <property type="component" value="Unassembled WGS sequence"/>
</dbReference>
<sequence length="182" mass="20157">MRAAQAAGLLLLVAALWRGWLEVTGNFHEVRAGLLYRSAQLSPERLDREITAHGIRSVLNLRGADPAAGWWRGEVAVTERRGVTHADLALDAWSEPDPERLARLMELIDTLPRPLLIHCQSGADRSGLASALFLARAAQATEFQAEWQLSFFYGHVSMPTAKAWPMDRTWEALEPALGYEGS</sequence>
<dbReference type="InterPro" id="IPR016130">
    <property type="entry name" value="Tyr_Pase_AS"/>
</dbReference>
<accession>A0A917WKF0</accession>
<gene>
    <name evidence="1" type="ORF">GCM10011534_35140</name>
</gene>
<reference evidence="1" key="2">
    <citation type="submission" date="2020-09" db="EMBL/GenBank/DDBJ databases">
        <authorList>
            <person name="Sun Q."/>
            <person name="Zhou Y."/>
        </authorList>
    </citation>
    <scope>NUCLEOTIDE SEQUENCE</scope>
    <source>
        <strain evidence="1">CGMCC 1.6293</strain>
    </source>
</reference>
<proteinExistence type="predicted"/>
<evidence type="ECO:0008006" key="3">
    <source>
        <dbReference type="Google" id="ProtNLM"/>
    </source>
</evidence>
<dbReference type="EMBL" id="BMLF01000002">
    <property type="protein sequence ID" value="GGM10007.1"/>
    <property type="molecule type" value="Genomic_DNA"/>
</dbReference>
<evidence type="ECO:0000313" key="2">
    <source>
        <dbReference type="Proteomes" id="UP000649829"/>
    </source>
</evidence>
<dbReference type="InterPro" id="IPR029021">
    <property type="entry name" value="Prot-tyrosine_phosphatase-like"/>
</dbReference>
<dbReference type="AlphaFoldDB" id="A0A917WKF0"/>
<evidence type="ECO:0000313" key="1">
    <source>
        <dbReference type="EMBL" id="GGM10007.1"/>
    </source>
</evidence>
<dbReference type="GO" id="GO:0004721">
    <property type="term" value="F:phosphoprotein phosphatase activity"/>
    <property type="evidence" value="ECO:0007669"/>
    <property type="project" value="InterPro"/>
</dbReference>
<reference evidence="1" key="1">
    <citation type="journal article" date="2014" name="Int. J. Syst. Evol. Microbiol.">
        <title>Complete genome sequence of Corynebacterium casei LMG S-19264T (=DSM 44701T), isolated from a smear-ripened cheese.</title>
        <authorList>
            <consortium name="US DOE Joint Genome Institute (JGI-PGF)"/>
            <person name="Walter F."/>
            <person name="Albersmeier A."/>
            <person name="Kalinowski J."/>
            <person name="Ruckert C."/>
        </authorList>
    </citation>
    <scope>NUCLEOTIDE SEQUENCE</scope>
    <source>
        <strain evidence="1">CGMCC 1.6293</strain>
    </source>
</reference>
<comment type="caution">
    <text evidence="1">The sequence shown here is derived from an EMBL/GenBank/DDBJ whole genome shotgun (WGS) entry which is preliminary data.</text>
</comment>
<dbReference type="Gene3D" id="3.90.190.10">
    <property type="entry name" value="Protein tyrosine phosphatase superfamily"/>
    <property type="match status" value="1"/>
</dbReference>
<dbReference type="InterPro" id="IPR026893">
    <property type="entry name" value="Tyr/Ser_Pase_IphP-type"/>
</dbReference>
<dbReference type="Pfam" id="PF13350">
    <property type="entry name" value="Y_phosphatase3"/>
    <property type="match status" value="1"/>
</dbReference>
<dbReference type="PROSITE" id="PS00383">
    <property type="entry name" value="TYR_PHOSPHATASE_1"/>
    <property type="match status" value="1"/>
</dbReference>